<accession>A0AAD6M1J0</accession>
<organism evidence="1 2">
    <name type="scientific">Populus alba x Populus x berolinensis</name>
    <dbReference type="NCBI Taxonomy" id="444605"/>
    <lineage>
        <taxon>Eukaryota</taxon>
        <taxon>Viridiplantae</taxon>
        <taxon>Streptophyta</taxon>
        <taxon>Embryophyta</taxon>
        <taxon>Tracheophyta</taxon>
        <taxon>Spermatophyta</taxon>
        <taxon>Magnoliopsida</taxon>
        <taxon>eudicotyledons</taxon>
        <taxon>Gunneridae</taxon>
        <taxon>Pentapetalae</taxon>
        <taxon>rosids</taxon>
        <taxon>fabids</taxon>
        <taxon>Malpighiales</taxon>
        <taxon>Salicaceae</taxon>
        <taxon>Saliceae</taxon>
        <taxon>Populus</taxon>
    </lineage>
</organism>
<sequence length="124" mass="13513">MSLLLPEPSLKLAGNTRHTGRLLSTTQASTNHEWHLLPFMNLLLPEPSLKLAGWSLTLGIQGGSGRLLSTQASTNHEWHLLPFMNLLLPEPSLKLAGWSLTLGIQGGSCRHKLAQIMSGISCRL</sequence>
<evidence type="ECO:0000313" key="1">
    <source>
        <dbReference type="EMBL" id="KAJ6977041.1"/>
    </source>
</evidence>
<protein>
    <submittedName>
        <fullName evidence="1">Uncharacterized protein</fullName>
    </submittedName>
</protein>
<reference evidence="1" key="1">
    <citation type="journal article" date="2023" name="Mol. Ecol. Resour.">
        <title>Chromosome-level genome assembly of a triploid poplar Populus alba 'Berolinensis'.</title>
        <authorList>
            <person name="Chen S."/>
            <person name="Yu Y."/>
            <person name="Wang X."/>
            <person name="Wang S."/>
            <person name="Zhang T."/>
            <person name="Zhou Y."/>
            <person name="He R."/>
            <person name="Meng N."/>
            <person name="Wang Y."/>
            <person name="Liu W."/>
            <person name="Liu Z."/>
            <person name="Liu J."/>
            <person name="Guo Q."/>
            <person name="Huang H."/>
            <person name="Sederoff R.R."/>
            <person name="Wang G."/>
            <person name="Qu G."/>
            <person name="Chen S."/>
        </authorList>
    </citation>
    <scope>NUCLEOTIDE SEQUENCE</scope>
    <source>
        <strain evidence="1">SC-2020</strain>
    </source>
</reference>
<comment type="caution">
    <text evidence="1">The sequence shown here is derived from an EMBL/GenBank/DDBJ whole genome shotgun (WGS) entry which is preliminary data.</text>
</comment>
<gene>
    <name evidence="1" type="ORF">NC653_029046</name>
</gene>
<dbReference type="Proteomes" id="UP001164929">
    <property type="component" value="Chromosome 12"/>
</dbReference>
<proteinExistence type="predicted"/>
<evidence type="ECO:0000313" key="2">
    <source>
        <dbReference type="Proteomes" id="UP001164929"/>
    </source>
</evidence>
<dbReference type="AlphaFoldDB" id="A0AAD6M1J0"/>
<keyword evidence="2" id="KW-1185">Reference proteome</keyword>
<name>A0AAD6M1J0_9ROSI</name>
<dbReference type="EMBL" id="JAQIZT010000012">
    <property type="protein sequence ID" value="KAJ6977041.1"/>
    <property type="molecule type" value="Genomic_DNA"/>
</dbReference>